<accession>A0ABQ9HCL7</accession>
<sequence length="113" mass="12953">MSNPTMINESFEDVNHLLTMLGIKANASRLWNVDETGLCYVVKPNKIVTETANVLCTKVCMRTGLKRTHWLVVFAQMEFGYRHLLFSKERGGMTTFQREAFQTQGHAYHQKVG</sequence>
<proteinExistence type="predicted"/>
<dbReference type="Proteomes" id="UP001159363">
    <property type="component" value="Chromosome 5"/>
</dbReference>
<dbReference type="EMBL" id="JARBHB010000006">
    <property type="protein sequence ID" value="KAJ8882020.1"/>
    <property type="molecule type" value="Genomic_DNA"/>
</dbReference>
<gene>
    <name evidence="1" type="ORF">PR048_018508</name>
</gene>
<evidence type="ECO:0000313" key="1">
    <source>
        <dbReference type="EMBL" id="KAJ8882020.1"/>
    </source>
</evidence>
<organism evidence="1 2">
    <name type="scientific">Dryococelus australis</name>
    <dbReference type="NCBI Taxonomy" id="614101"/>
    <lineage>
        <taxon>Eukaryota</taxon>
        <taxon>Metazoa</taxon>
        <taxon>Ecdysozoa</taxon>
        <taxon>Arthropoda</taxon>
        <taxon>Hexapoda</taxon>
        <taxon>Insecta</taxon>
        <taxon>Pterygota</taxon>
        <taxon>Neoptera</taxon>
        <taxon>Polyneoptera</taxon>
        <taxon>Phasmatodea</taxon>
        <taxon>Verophasmatodea</taxon>
        <taxon>Anareolatae</taxon>
        <taxon>Phasmatidae</taxon>
        <taxon>Eurycanthinae</taxon>
        <taxon>Dryococelus</taxon>
    </lineage>
</organism>
<comment type="caution">
    <text evidence="1">The sequence shown here is derived from an EMBL/GenBank/DDBJ whole genome shotgun (WGS) entry which is preliminary data.</text>
</comment>
<evidence type="ECO:0000313" key="2">
    <source>
        <dbReference type="Proteomes" id="UP001159363"/>
    </source>
</evidence>
<name>A0ABQ9HCL7_9NEOP</name>
<protein>
    <submittedName>
        <fullName evidence="1">Uncharacterized protein</fullName>
    </submittedName>
</protein>
<reference evidence="1 2" key="1">
    <citation type="submission" date="2023-02" db="EMBL/GenBank/DDBJ databases">
        <title>LHISI_Scaffold_Assembly.</title>
        <authorList>
            <person name="Stuart O.P."/>
            <person name="Cleave R."/>
            <person name="Magrath M.J.L."/>
            <person name="Mikheyev A.S."/>
        </authorList>
    </citation>
    <scope>NUCLEOTIDE SEQUENCE [LARGE SCALE GENOMIC DNA]</scope>
    <source>
        <strain evidence="1">Daus_M_001</strain>
        <tissue evidence="1">Leg muscle</tissue>
    </source>
</reference>
<keyword evidence="2" id="KW-1185">Reference proteome</keyword>